<dbReference type="GO" id="GO:0032259">
    <property type="term" value="P:methylation"/>
    <property type="evidence" value="ECO:0007669"/>
    <property type="project" value="UniProtKB-KW"/>
</dbReference>
<keyword evidence="10" id="KW-0378">Hydrolase</keyword>
<dbReference type="InterPro" id="IPR022749">
    <property type="entry name" value="D12N6_MeTrfase_N"/>
</dbReference>
<evidence type="ECO:0000256" key="7">
    <source>
        <dbReference type="ARBA" id="ARBA00047942"/>
    </source>
</evidence>
<dbReference type="GO" id="GO:0008170">
    <property type="term" value="F:N-methyltransferase activity"/>
    <property type="evidence" value="ECO:0007669"/>
    <property type="project" value="InterPro"/>
</dbReference>
<keyword evidence="6" id="KW-0680">Restriction system</keyword>
<dbReference type="PROSITE" id="PS00092">
    <property type="entry name" value="N6_MTASE"/>
    <property type="match status" value="1"/>
</dbReference>
<dbReference type="Pfam" id="PF02384">
    <property type="entry name" value="N6_Mtase"/>
    <property type="match status" value="1"/>
</dbReference>
<keyword evidence="5" id="KW-0949">S-adenosyl-L-methionine</keyword>
<keyword evidence="4" id="KW-0808">Transferase</keyword>
<comment type="caution">
    <text evidence="10">The sequence shown here is derived from an EMBL/GenBank/DDBJ whole genome shotgun (WGS) entry which is preliminary data.</text>
</comment>
<dbReference type="GO" id="GO:0009307">
    <property type="term" value="P:DNA restriction-modification system"/>
    <property type="evidence" value="ECO:0007669"/>
    <property type="project" value="UniProtKB-KW"/>
</dbReference>
<dbReference type="Gene3D" id="1.20.1260.30">
    <property type="match status" value="1"/>
</dbReference>
<evidence type="ECO:0000259" key="8">
    <source>
        <dbReference type="Pfam" id="PF02384"/>
    </source>
</evidence>
<dbReference type="EMBL" id="LBNE01000006">
    <property type="protein sequence ID" value="KKO71546.1"/>
    <property type="molecule type" value="Genomic_DNA"/>
</dbReference>
<dbReference type="SUPFAM" id="SSF53335">
    <property type="entry name" value="S-adenosyl-L-methionine-dependent methyltransferases"/>
    <property type="match status" value="1"/>
</dbReference>
<dbReference type="REBASE" id="128510">
    <property type="entry name" value="M.KgyCG1ORF10115P"/>
</dbReference>
<keyword evidence="11" id="KW-1185">Reference proteome</keyword>
<dbReference type="GO" id="GO:0009007">
    <property type="term" value="F:site-specific DNA-methyltransferase (adenine-specific) activity"/>
    <property type="evidence" value="ECO:0007669"/>
    <property type="project" value="UniProtKB-EC"/>
</dbReference>
<keyword evidence="3" id="KW-0489">Methyltransferase</keyword>
<gene>
    <name evidence="10" type="ORF">AAV32_10115</name>
</gene>
<dbReference type="EC" id="2.1.1.72" evidence="2"/>
<evidence type="ECO:0000256" key="3">
    <source>
        <dbReference type="ARBA" id="ARBA00022603"/>
    </source>
</evidence>
<dbReference type="GO" id="GO:0003677">
    <property type="term" value="F:DNA binding"/>
    <property type="evidence" value="ECO:0007669"/>
    <property type="project" value="InterPro"/>
</dbReference>
<dbReference type="InterPro" id="IPR003356">
    <property type="entry name" value="DNA_methylase_A-5"/>
</dbReference>
<evidence type="ECO:0000256" key="6">
    <source>
        <dbReference type="ARBA" id="ARBA00022747"/>
    </source>
</evidence>
<proteinExistence type="inferred from homology"/>
<dbReference type="Pfam" id="PF12161">
    <property type="entry name" value="HsdM_N"/>
    <property type="match status" value="1"/>
</dbReference>
<evidence type="ECO:0000256" key="4">
    <source>
        <dbReference type="ARBA" id="ARBA00022679"/>
    </source>
</evidence>
<dbReference type="AlphaFoldDB" id="A0A171KRM9"/>
<dbReference type="PANTHER" id="PTHR42998:SF1">
    <property type="entry name" value="TYPE I RESTRICTION ENZYME HINDI METHYLASE SUBUNIT"/>
    <property type="match status" value="1"/>
</dbReference>
<dbReference type="InterPro" id="IPR029063">
    <property type="entry name" value="SAM-dependent_MTases_sf"/>
</dbReference>
<dbReference type="STRING" id="206506.AAV32_10115"/>
<keyword evidence="10" id="KW-0540">Nuclease</keyword>
<protein>
    <recommendedName>
        <fullName evidence="2">site-specific DNA-methyltransferase (adenine-specific)</fullName>
        <ecNumber evidence="2">2.1.1.72</ecNumber>
    </recommendedName>
</protein>
<evidence type="ECO:0000313" key="11">
    <source>
        <dbReference type="Proteomes" id="UP000078084"/>
    </source>
</evidence>
<evidence type="ECO:0000259" key="9">
    <source>
        <dbReference type="Pfam" id="PF12161"/>
    </source>
</evidence>
<feature type="domain" description="N6 adenine-specific DNA methyltransferase N-terminal" evidence="9">
    <location>
        <begin position="5"/>
        <end position="148"/>
    </location>
</feature>
<dbReference type="GO" id="GO:0004519">
    <property type="term" value="F:endonuclease activity"/>
    <property type="evidence" value="ECO:0007669"/>
    <property type="project" value="UniProtKB-KW"/>
</dbReference>
<comment type="similarity">
    <text evidence="1">Belongs to the N(4)/N(6)-methyltransferase family.</text>
</comment>
<evidence type="ECO:0000256" key="2">
    <source>
        <dbReference type="ARBA" id="ARBA00011900"/>
    </source>
</evidence>
<evidence type="ECO:0000313" key="10">
    <source>
        <dbReference type="EMBL" id="KKO71546.1"/>
    </source>
</evidence>
<dbReference type="RefSeq" id="WP_068371162.1">
    <property type="nucleotide sequence ID" value="NZ_LBNE01000006.1"/>
</dbReference>
<dbReference type="InterPro" id="IPR002052">
    <property type="entry name" value="DNA_methylase_N6_adenine_CS"/>
</dbReference>
<dbReference type="InterPro" id="IPR052916">
    <property type="entry name" value="Type-I_RE_MTase_Subunit"/>
</dbReference>
<evidence type="ECO:0000256" key="5">
    <source>
        <dbReference type="ARBA" id="ARBA00022691"/>
    </source>
</evidence>
<dbReference type="FunFam" id="3.40.50.150:FF:000240">
    <property type="entry name" value="Type I restriction-modification system, M subunit"/>
    <property type="match status" value="1"/>
</dbReference>
<dbReference type="Proteomes" id="UP000078084">
    <property type="component" value="Unassembled WGS sequence"/>
</dbReference>
<dbReference type="PRINTS" id="PR00507">
    <property type="entry name" value="N12N6MTFRASE"/>
</dbReference>
<dbReference type="PATRIC" id="fig|206506.3.peg.2164"/>
<keyword evidence="10" id="KW-0255">Endonuclease</keyword>
<comment type="catalytic activity">
    <reaction evidence="7">
        <text>a 2'-deoxyadenosine in DNA + S-adenosyl-L-methionine = an N(6)-methyl-2'-deoxyadenosine in DNA + S-adenosyl-L-homocysteine + H(+)</text>
        <dbReference type="Rhea" id="RHEA:15197"/>
        <dbReference type="Rhea" id="RHEA-COMP:12418"/>
        <dbReference type="Rhea" id="RHEA-COMP:12419"/>
        <dbReference type="ChEBI" id="CHEBI:15378"/>
        <dbReference type="ChEBI" id="CHEBI:57856"/>
        <dbReference type="ChEBI" id="CHEBI:59789"/>
        <dbReference type="ChEBI" id="CHEBI:90615"/>
        <dbReference type="ChEBI" id="CHEBI:90616"/>
        <dbReference type="EC" id="2.1.1.72"/>
    </reaction>
</comment>
<sequence>MIQDIKKTLWAAADKLRANMDAAEYKHLVLGLIFVKYISDSFAAHRAELTKRFTDENNDYFLPDADADLIAAELEERDYYTADNVFWVPEAARWEALRAAAKQPDIGKRIDDALTAIEAENPKLKGILDKRYGRAQLPDGKLGELVDLVSTIGFGGDANTARDILGQVYEYFLGQFASAEGKKGGQFYTPASIVKTLVAILAPHKGQVYDPCCGSGGMFVQSEKFIEAHGGKIGDVSIYGQESNPTTWRLAAMNLAIRGIDFNLGKEPADTFTRNQHPDLRADFILANPPFNISDWWHGSLEGDVRWEYGDPPHGNANYAWLQHMLHHLKPTGHAGIVLANGSMSSSQNNEGVIRAAMVDADVVEVMVALPGQLFFNTQIPACLWFLAKQKKRTGEVLFIDARKRGKMISRVQAELDDEAINRIAETVAAWRGEVEDGATITEYQDIPGFCRSVPLAEIAEHGHVLTPGRYVGAEKVEDDDEAFAEKMQQLTEKLGEQMAKGAELDALIRRKLGGLGYEF</sequence>
<dbReference type="PANTHER" id="PTHR42998">
    <property type="entry name" value="TYPE I RESTRICTION ENZYME HINDVIIP M PROTEIN-RELATED"/>
    <property type="match status" value="1"/>
</dbReference>
<name>A0A171KRM9_9BURK</name>
<dbReference type="InterPro" id="IPR038333">
    <property type="entry name" value="T1MK-like_N_sf"/>
</dbReference>
<dbReference type="Gene3D" id="3.40.50.150">
    <property type="entry name" value="Vaccinia Virus protein VP39"/>
    <property type="match status" value="1"/>
</dbReference>
<reference evidence="10 11" key="1">
    <citation type="submission" date="2015-04" db="EMBL/GenBank/DDBJ databases">
        <title>Genome sequence of Kerstersia gyiorum CG1.</title>
        <authorList>
            <person name="Greninger A.L."/>
            <person name="Kozyreva V."/>
            <person name="Chaturvedi V."/>
        </authorList>
    </citation>
    <scope>NUCLEOTIDE SEQUENCE [LARGE SCALE GENOMIC DNA]</scope>
    <source>
        <strain evidence="10 11">CG1</strain>
    </source>
</reference>
<organism evidence="10 11">
    <name type="scientific">Kerstersia gyiorum</name>
    <dbReference type="NCBI Taxonomy" id="206506"/>
    <lineage>
        <taxon>Bacteria</taxon>
        <taxon>Pseudomonadati</taxon>
        <taxon>Pseudomonadota</taxon>
        <taxon>Betaproteobacteria</taxon>
        <taxon>Burkholderiales</taxon>
        <taxon>Alcaligenaceae</taxon>
        <taxon>Kerstersia</taxon>
    </lineage>
</organism>
<evidence type="ECO:0000256" key="1">
    <source>
        <dbReference type="ARBA" id="ARBA00006594"/>
    </source>
</evidence>
<feature type="domain" description="DNA methylase adenine-specific" evidence="8">
    <location>
        <begin position="161"/>
        <end position="480"/>
    </location>
</feature>
<accession>A0A171KRM9</accession>